<evidence type="ECO:0000313" key="2">
    <source>
        <dbReference type="Proteomes" id="UP000075604"/>
    </source>
</evidence>
<comment type="caution">
    <text evidence="1">The sequence shown here is derived from an EMBL/GenBank/DDBJ whole genome shotgun (WGS) entry which is preliminary data.</text>
</comment>
<proteinExistence type="predicted"/>
<evidence type="ECO:0008006" key="3">
    <source>
        <dbReference type="Google" id="ProtNLM"/>
    </source>
</evidence>
<protein>
    <recommendedName>
        <fullName evidence="3">HEAT repeat domain-containing protein</fullName>
    </recommendedName>
</protein>
<dbReference type="AlphaFoldDB" id="A0A150P731"/>
<gene>
    <name evidence="1" type="ORF">BE04_23205</name>
</gene>
<name>A0A150P731_SORCE</name>
<reference evidence="1 2" key="1">
    <citation type="submission" date="2014-02" db="EMBL/GenBank/DDBJ databases">
        <title>The small core and large imbalanced accessory genome model reveals a collaborative survival strategy of Sorangium cellulosum strains in nature.</title>
        <authorList>
            <person name="Han K."/>
            <person name="Peng R."/>
            <person name="Blom J."/>
            <person name="Li Y.-Z."/>
        </authorList>
    </citation>
    <scope>NUCLEOTIDE SEQUENCE [LARGE SCALE GENOMIC DNA]</scope>
    <source>
        <strain evidence="1 2">So0157-18</strain>
    </source>
</reference>
<dbReference type="Proteomes" id="UP000075604">
    <property type="component" value="Unassembled WGS sequence"/>
</dbReference>
<organism evidence="1 2">
    <name type="scientific">Sorangium cellulosum</name>
    <name type="common">Polyangium cellulosum</name>
    <dbReference type="NCBI Taxonomy" id="56"/>
    <lineage>
        <taxon>Bacteria</taxon>
        <taxon>Pseudomonadati</taxon>
        <taxon>Myxococcota</taxon>
        <taxon>Polyangia</taxon>
        <taxon>Polyangiales</taxon>
        <taxon>Polyangiaceae</taxon>
        <taxon>Sorangium</taxon>
    </lineage>
</organism>
<dbReference type="EMBL" id="JELX01003741">
    <property type="protein sequence ID" value="KYF51421.1"/>
    <property type="molecule type" value="Genomic_DNA"/>
</dbReference>
<sequence length="201" mass="22426">MWEEGALELVKMDQVASALALVLQAMRARRGRGGSFGWEVLQACVERDPVATFRAVAALLEEDFSSAYAWALDLRYYGLSERFPVQAVLDWVGRSVQRAALAVELCNLDEEELPALARALLGRFGPDSAVASALAGRAHSTPHLVTSLAEFTADQERLAQRWAEDADPRVRRWAEDLLASLARSHEHHAAHEEHERRRWGT</sequence>
<evidence type="ECO:0000313" key="1">
    <source>
        <dbReference type="EMBL" id="KYF51421.1"/>
    </source>
</evidence>
<accession>A0A150P731</accession>